<dbReference type="EnsemblMetazoa" id="XM_038013501.1">
    <property type="protein sequence ID" value="XP_037869429.1"/>
    <property type="gene ID" value="LOC119629038"/>
</dbReference>
<sequence length="187" mass="20648">MGTLVPTPCSEAADFCVVRRALPHSPRCLLPRDGALAEVKHSLSGRVAAKHRHHDVKQRQVWSYICDQDTALLLKQAGKTASRVQVVSTMVTSRHRLSSCPVQVYPEAPMPGQRLHQTKVLRHDSPRYQRPGKPPRLSVDPTWGWPAASTKIRAGTAENGPSAPAAHFWGDAPHPKHEARCATDNRQ</sequence>
<dbReference type="Proteomes" id="UP000005204">
    <property type="component" value="Unassembled WGS sequence"/>
</dbReference>
<protein>
    <submittedName>
        <fullName evidence="2">Uncharacterized protein</fullName>
    </submittedName>
</protein>
<keyword evidence="3" id="KW-1185">Reference proteome</keyword>
<organism evidence="2 3">
    <name type="scientific">Bombyx mori</name>
    <name type="common">Silk moth</name>
    <dbReference type="NCBI Taxonomy" id="7091"/>
    <lineage>
        <taxon>Eukaryota</taxon>
        <taxon>Metazoa</taxon>
        <taxon>Ecdysozoa</taxon>
        <taxon>Arthropoda</taxon>
        <taxon>Hexapoda</taxon>
        <taxon>Insecta</taxon>
        <taxon>Pterygota</taxon>
        <taxon>Neoptera</taxon>
        <taxon>Endopterygota</taxon>
        <taxon>Lepidoptera</taxon>
        <taxon>Glossata</taxon>
        <taxon>Ditrysia</taxon>
        <taxon>Bombycoidea</taxon>
        <taxon>Bombycidae</taxon>
        <taxon>Bombycinae</taxon>
        <taxon>Bombyx</taxon>
    </lineage>
</organism>
<feature type="compositionally biased region" description="Basic and acidic residues" evidence="1">
    <location>
        <begin position="173"/>
        <end position="187"/>
    </location>
</feature>
<reference evidence="3" key="1">
    <citation type="journal article" date="2008" name="Insect Biochem. Mol. Biol.">
        <title>The genome of a lepidopteran model insect, the silkworm Bombyx mori.</title>
        <authorList>
            <consortium name="International Silkworm Genome Consortium"/>
        </authorList>
    </citation>
    <scope>NUCLEOTIDE SEQUENCE [LARGE SCALE GENOMIC DNA]</scope>
    <source>
        <strain evidence="3">p50T</strain>
    </source>
</reference>
<name>A0A8R2QUY6_BOMMO</name>
<evidence type="ECO:0000313" key="2">
    <source>
        <dbReference type="EnsemblMetazoa" id="XP_037869429.1"/>
    </source>
</evidence>
<evidence type="ECO:0000313" key="3">
    <source>
        <dbReference type="Proteomes" id="UP000005204"/>
    </source>
</evidence>
<feature type="region of interest" description="Disordered" evidence="1">
    <location>
        <begin position="122"/>
        <end position="187"/>
    </location>
</feature>
<evidence type="ECO:0000256" key="1">
    <source>
        <dbReference type="SAM" id="MobiDB-lite"/>
    </source>
</evidence>
<dbReference type="AlphaFoldDB" id="A0A8R2QUY6"/>
<proteinExistence type="predicted"/>
<reference evidence="2" key="2">
    <citation type="submission" date="2022-06" db="UniProtKB">
        <authorList>
            <consortium name="EnsemblMetazoa"/>
        </authorList>
    </citation>
    <scope>IDENTIFICATION</scope>
    <source>
        <strain evidence="2">p50T (Dazao)</strain>
    </source>
</reference>
<accession>A0A8R2QUY6</accession>